<dbReference type="GO" id="GO:0016020">
    <property type="term" value="C:membrane"/>
    <property type="evidence" value="ECO:0007669"/>
    <property type="project" value="UniProtKB-SubCell"/>
</dbReference>
<dbReference type="PROSITE" id="PS50866">
    <property type="entry name" value="GOLD"/>
    <property type="match status" value="1"/>
</dbReference>
<evidence type="ECO:0000256" key="10">
    <source>
        <dbReference type="SAM" id="Phobius"/>
    </source>
</evidence>
<evidence type="ECO:0000256" key="1">
    <source>
        <dbReference type="ARBA" id="ARBA00004479"/>
    </source>
</evidence>
<feature type="region of interest" description="Disordered" evidence="9">
    <location>
        <begin position="125"/>
        <end position="145"/>
    </location>
</feature>
<dbReference type="AlphaFoldDB" id="A0A1X2GI72"/>
<evidence type="ECO:0000313" key="14">
    <source>
        <dbReference type="Proteomes" id="UP000242146"/>
    </source>
</evidence>
<comment type="subcellular location">
    <subcellularLocation>
        <location evidence="7">Endomembrane system</location>
        <topology evidence="7">Single-pass membrane protein</topology>
    </subcellularLocation>
    <subcellularLocation>
        <location evidence="1 8">Membrane</location>
        <topology evidence="1 8">Single-pass type I membrane protein</topology>
    </subcellularLocation>
</comment>
<dbReference type="InterPro" id="IPR015720">
    <property type="entry name" value="Emp24-like"/>
</dbReference>
<proteinExistence type="inferred from homology"/>
<dbReference type="SMART" id="SM01190">
    <property type="entry name" value="EMP24_GP25L"/>
    <property type="match status" value="1"/>
</dbReference>
<evidence type="ECO:0000256" key="11">
    <source>
        <dbReference type="SAM" id="SignalP"/>
    </source>
</evidence>
<dbReference type="STRING" id="101127.A0A1X2GI72"/>
<feature type="domain" description="GOLD" evidence="12">
    <location>
        <begin position="35"/>
        <end position="118"/>
    </location>
</feature>
<dbReference type="PANTHER" id="PTHR22811">
    <property type="entry name" value="TRANSMEMBRANE EMP24 DOMAIN-CONTAINING PROTEIN"/>
    <property type="match status" value="1"/>
</dbReference>
<dbReference type="InterPro" id="IPR036598">
    <property type="entry name" value="GOLD_dom_sf"/>
</dbReference>
<evidence type="ECO:0000256" key="5">
    <source>
        <dbReference type="ARBA" id="ARBA00022989"/>
    </source>
</evidence>
<evidence type="ECO:0000256" key="9">
    <source>
        <dbReference type="SAM" id="MobiDB-lite"/>
    </source>
</evidence>
<evidence type="ECO:0000256" key="2">
    <source>
        <dbReference type="ARBA" id="ARBA00007104"/>
    </source>
</evidence>
<comment type="caution">
    <text evidence="13">The sequence shown here is derived from an EMBL/GenBank/DDBJ whole genome shotgun (WGS) entry which is preliminary data.</text>
</comment>
<feature type="signal peptide" evidence="11">
    <location>
        <begin position="1"/>
        <end position="23"/>
    </location>
</feature>
<keyword evidence="14" id="KW-1185">Reference proteome</keyword>
<gene>
    <name evidence="13" type="ORF">DM01DRAFT_1322537</name>
</gene>
<feature type="transmembrane region" description="Helical" evidence="10">
    <location>
        <begin position="188"/>
        <end position="210"/>
    </location>
</feature>
<name>A0A1X2GI72_9FUNG</name>
<dbReference type="InterPro" id="IPR009038">
    <property type="entry name" value="GOLD_dom"/>
</dbReference>
<protein>
    <recommendedName>
        <fullName evidence="12">GOLD domain-containing protein</fullName>
    </recommendedName>
</protein>
<keyword evidence="6 10" id="KW-0472">Membrane</keyword>
<sequence>MTNLSRLILIFAFSCILIQQVRATVLSYSVAAHERPCFHVWVDTPNKKIGLYFAVQSGGAFDIDYKLTDPQDKVILEGERERQGDYVMNARHAGEYSLCFSNEMSTFAEKLVDFEFIVEQHERTPENLSEGANTGSTLAWSDDSPQNGLEESLFRMSGTLTSISRTQKFLRTREHRNHNTVASTEQRIFWFASLESIAIITMAVLQVFVIRGFFGQTRRGGV</sequence>
<feature type="chain" id="PRO_5012530053" description="GOLD domain-containing protein" evidence="11">
    <location>
        <begin position="24"/>
        <end position="222"/>
    </location>
</feature>
<dbReference type="GO" id="GO:0012505">
    <property type="term" value="C:endomembrane system"/>
    <property type="evidence" value="ECO:0007669"/>
    <property type="project" value="UniProtKB-SubCell"/>
</dbReference>
<evidence type="ECO:0000259" key="12">
    <source>
        <dbReference type="PROSITE" id="PS50866"/>
    </source>
</evidence>
<evidence type="ECO:0000256" key="6">
    <source>
        <dbReference type="ARBA" id="ARBA00023136"/>
    </source>
</evidence>
<evidence type="ECO:0000256" key="3">
    <source>
        <dbReference type="ARBA" id="ARBA00022692"/>
    </source>
</evidence>
<dbReference type="SUPFAM" id="SSF101576">
    <property type="entry name" value="Supernatant protein factor (SPF), C-terminal domain"/>
    <property type="match status" value="1"/>
</dbReference>
<dbReference type="Proteomes" id="UP000242146">
    <property type="component" value="Unassembled WGS sequence"/>
</dbReference>
<evidence type="ECO:0000256" key="4">
    <source>
        <dbReference type="ARBA" id="ARBA00022729"/>
    </source>
</evidence>
<feature type="compositionally biased region" description="Polar residues" evidence="9">
    <location>
        <begin position="126"/>
        <end position="145"/>
    </location>
</feature>
<keyword evidence="5 10" id="KW-1133">Transmembrane helix</keyword>
<evidence type="ECO:0000313" key="13">
    <source>
        <dbReference type="EMBL" id="ORX53579.1"/>
    </source>
</evidence>
<keyword evidence="3 8" id="KW-0812">Transmembrane</keyword>
<dbReference type="OrthoDB" id="2271184at2759"/>
<evidence type="ECO:0000256" key="7">
    <source>
        <dbReference type="ARBA" id="ARBA00037847"/>
    </source>
</evidence>
<accession>A0A1X2GI72</accession>
<evidence type="ECO:0000256" key="8">
    <source>
        <dbReference type="RuleBase" id="RU003827"/>
    </source>
</evidence>
<reference evidence="13 14" key="1">
    <citation type="submission" date="2016-07" db="EMBL/GenBank/DDBJ databases">
        <title>Pervasive Adenine N6-methylation of Active Genes in Fungi.</title>
        <authorList>
            <consortium name="DOE Joint Genome Institute"/>
            <person name="Mondo S.J."/>
            <person name="Dannebaum R.O."/>
            <person name="Kuo R.C."/>
            <person name="Labutti K."/>
            <person name="Haridas S."/>
            <person name="Kuo A."/>
            <person name="Salamov A."/>
            <person name="Ahrendt S.R."/>
            <person name="Lipzen A."/>
            <person name="Sullivan W."/>
            <person name="Andreopoulos W.B."/>
            <person name="Clum A."/>
            <person name="Lindquist E."/>
            <person name="Daum C."/>
            <person name="Ramamoorthy G.K."/>
            <person name="Gryganskyi A."/>
            <person name="Culley D."/>
            <person name="Magnuson J.K."/>
            <person name="James T.Y."/>
            <person name="O'Malley M.A."/>
            <person name="Stajich J.E."/>
            <person name="Spatafora J.W."/>
            <person name="Visel A."/>
            <person name="Grigoriev I.V."/>
        </authorList>
    </citation>
    <scope>NUCLEOTIDE SEQUENCE [LARGE SCALE GENOMIC DNA]</scope>
    <source>
        <strain evidence="13 14">NRRL 3301</strain>
    </source>
</reference>
<dbReference type="Pfam" id="PF01105">
    <property type="entry name" value="EMP24_GP25L"/>
    <property type="match status" value="1"/>
</dbReference>
<comment type="similarity">
    <text evidence="2 8">Belongs to the EMP24/GP25L family.</text>
</comment>
<organism evidence="13 14">
    <name type="scientific">Hesseltinella vesiculosa</name>
    <dbReference type="NCBI Taxonomy" id="101127"/>
    <lineage>
        <taxon>Eukaryota</taxon>
        <taxon>Fungi</taxon>
        <taxon>Fungi incertae sedis</taxon>
        <taxon>Mucoromycota</taxon>
        <taxon>Mucoromycotina</taxon>
        <taxon>Mucoromycetes</taxon>
        <taxon>Mucorales</taxon>
        <taxon>Cunninghamellaceae</taxon>
        <taxon>Hesseltinella</taxon>
    </lineage>
</organism>
<keyword evidence="4 11" id="KW-0732">Signal</keyword>
<dbReference type="EMBL" id="MCGT01000015">
    <property type="protein sequence ID" value="ORX53579.1"/>
    <property type="molecule type" value="Genomic_DNA"/>
</dbReference>